<feature type="transmembrane region" description="Helical" evidence="7">
    <location>
        <begin position="129"/>
        <end position="150"/>
    </location>
</feature>
<dbReference type="Pfam" id="PF03092">
    <property type="entry name" value="BT1"/>
    <property type="match status" value="1"/>
</dbReference>
<evidence type="ECO:0000313" key="8">
    <source>
        <dbReference type="EMBL" id="KAH9308137.1"/>
    </source>
</evidence>
<proteinExistence type="inferred from homology"/>
<dbReference type="PANTHER" id="PTHR31585:SF2">
    <property type="entry name" value="FOLATE-BIOPTERIN TRANSPORTER 7-RELATED"/>
    <property type="match status" value="1"/>
</dbReference>
<gene>
    <name evidence="8" type="ORF">KI387_036048</name>
</gene>
<dbReference type="InterPro" id="IPR039309">
    <property type="entry name" value="BT1"/>
</dbReference>
<evidence type="ECO:0000313" key="9">
    <source>
        <dbReference type="Proteomes" id="UP000824469"/>
    </source>
</evidence>
<evidence type="ECO:0000256" key="2">
    <source>
        <dbReference type="ARBA" id="ARBA00007015"/>
    </source>
</evidence>
<sequence>MPGWCRLCPQSHGGISNLFNTQPHRYTPHKNTHSHLSSVLLKPRQAVSLSTTYCCNAEEDFHIRKLPRTNTHLPNLNPKPFEITAEYSDKLRKIPVVSYLEFARRRRDFLSHSLSGWLWRVKRDYGSDLLVLLAVGYWLQGFRGFAWLAINFYLKDKLMVDPGTLQFLQNTVNLPMVAKPVYGIFSDAVYIGGAHRLPYIVLGGLLQAASWGSISFIPAAGSSIAIMTAFLLLSNLGASIVEVATDALVAECGKKQKGNSSGELQSFAWMALAVGGVL</sequence>
<keyword evidence="5 7" id="KW-1133">Transmembrane helix</keyword>
<evidence type="ECO:0000256" key="1">
    <source>
        <dbReference type="ARBA" id="ARBA00004141"/>
    </source>
</evidence>
<dbReference type="EMBL" id="JAHRHJ020000007">
    <property type="protein sequence ID" value="KAH9308137.1"/>
    <property type="molecule type" value="Genomic_DNA"/>
</dbReference>
<comment type="caution">
    <text evidence="8">The sequence shown here is derived from an EMBL/GenBank/DDBJ whole genome shotgun (WGS) entry which is preliminary data.</text>
</comment>
<name>A0AA38L1E8_TAXCH</name>
<keyword evidence="3" id="KW-0813">Transport</keyword>
<dbReference type="GO" id="GO:0016020">
    <property type="term" value="C:membrane"/>
    <property type="evidence" value="ECO:0007669"/>
    <property type="project" value="UniProtKB-SubCell"/>
</dbReference>
<keyword evidence="6 7" id="KW-0472">Membrane</keyword>
<keyword evidence="9" id="KW-1185">Reference proteome</keyword>
<dbReference type="AlphaFoldDB" id="A0AA38L1E8"/>
<protein>
    <submittedName>
        <fullName evidence="8">Uncharacterized protein</fullName>
    </submittedName>
</protein>
<comment type="similarity">
    <text evidence="2">Belongs to the major facilitator superfamily. Folate-biopterin transporter (TC 2.A.71) family.</text>
</comment>
<evidence type="ECO:0000256" key="5">
    <source>
        <dbReference type="ARBA" id="ARBA00022989"/>
    </source>
</evidence>
<dbReference type="Proteomes" id="UP000824469">
    <property type="component" value="Unassembled WGS sequence"/>
</dbReference>
<accession>A0AA38L1E8</accession>
<evidence type="ECO:0000256" key="7">
    <source>
        <dbReference type="SAM" id="Phobius"/>
    </source>
</evidence>
<dbReference type="SUPFAM" id="SSF103473">
    <property type="entry name" value="MFS general substrate transporter"/>
    <property type="match status" value="1"/>
</dbReference>
<feature type="non-terminal residue" evidence="8">
    <location>
        <position position="278"/>
    </location>
</feature>
<organism evidence="8 9">
    <name type="scientific">Taxus chinensis</name>
    <name type="common">Chinese yew</name>
    <name type="synonym">Taxus wallichiana var. chinensis</name>
    <dbReference type="NCBI Taxonomy" id="29808"/>
    <lineage>
        <taxon>Eukaryota</taxon>
        <taxon>Viridiplantae</taxon>
        <taxon>Streptophyta</taxon>
        <taxon>Embryophyta</taxon>
        <taxon>Tracheophyta</taxon>
        <taxon>Spermatophyta</taxon>
        <taxon>Pinopsida</taxon>
        <taxon>Pinidae</taxon>
        <taxon>Conifers II</taxon>
        <taxon>Cupressales</taxon>
        <taxon>Taxaceae</taxon>
        <taxon>Taxus</taxon>
    </lineage>
</organism>
<dbReference type="InterPro" id="IPR036259">
    <property type="entry name" value="MFS_trans_sf"/>
</dbReference>
<dbReference type="PANTHER" id="PTHR31585">
    <property type="entry name" value="FOLATE-BIOPTERIN TRANSPORTER 1, CHLOROPLASTIC"/>
    <property type="match status" value="1"/>
</dbReference>
<evidence type="ECO:0000256" key="4">
    <source>
        <dbReference type="ARBA" id="ARBA00022692"/>
    </source>
</evidence>
<reference evidence="8 9" key="1">
    <citation type="journal article" date="2021" name="Nat. Plants">
        <title>The Taxus genome provides insights into paclitaxel biosynthesis.</title>
        <authorList>
            <person name="Xiong X."/>
            <person name="Gou J."/>
            <person name="Liao Q."/>
            <person name="Li Y."/>
            <person name="Zhou Q."/>
            <person name="Bi G."/>
            <person name="Li C."/>
            <person name="Du R."/>
            <person name="Wang X."/>
            <person name="Sun T."/>
            <person name="Guo L."/>
            <person name="Liang H."/>
            <person name="Lu P."/>
            <person name="Wu Y."/>
            <person name="Zhang Z."/>
            <person name="Ro D.K."/>
            <person name="Shang Y."/>
            <person name="Huang S."/>
            <person name="Yan J."/>
        </authorList>
    </citation>
    <scope>NUCLEOTIDE SEQUENCE [LARGE SCALE GENOMIC DNA]</scope>
    <source>
        <strain evidence="8">Ta-2019</strain>
    </source>
</reference>
<dbReference type="Gene3D" id="1.20.1250.20">
    <property type="entry name" value="MFS general substrate transporter like domains"/>
    <property type="match status" value="1"/>
</dbReference>
<evidence type="ECO:0000256" key="3">
    <source>
        <dbReference type="ARBA" id="ARBA00022448"/>
    </source>
</evidence>
<evidence type="ECO:0000256" key="6">
    <source>
        <dbReference type="ARBA" id="ARBA00023136"/>
    </source>
</evidence>
<comment type="subcellular location">
    <subcellularLocation>
        <location evidence="1">Membrane</location>
        <topology evidence="1">Multi-pass membrane protein</topology>
    </subcellularLocation>
</comment>
<feature type="transmembrane region" description="Helical" evidence="7">
    <location>
        <begin position="211"/>
        <end position="233"/>
    </location>
</feature>
<keyword evidence="4 7" id="KW-0812">Transmembrane</keyword>